<dbReference type="CDD" id="cd23829">
    <property type="entry name" value="RWD_RWDD2"/>
    <property type="match status" value="1"/>
</dbReference>
<dbReference type="InterPro" id="IPR006575">
    <property type="entry name" value="RWD_dom"/>
</dbReference>
<dbReference type="EMBL" id="GECZ01032292">
    <property type="protein sequence ID" value="JAS37477.1"/>
    <property type="molecule type" value="Transcribed_RNA"/>
</dbReference>
<dbReference type="SUPFAM" id="SSF54495">
    <property type="entry name" value="UBC-like"/>
    <property type="match status" value="1"/>
</dbReference>
<dbReference type="Pfam" id="PF06544">
    <property type="entry name" value="Prp3_C"/>
    <property type="match status" value="1"/>
</dbReference>
<proteinExistence type="predicted"/>
<dbReference type="PANTHER" id="PTHR15955">
    <property type="entry name" value="RWD DOMAIN CONTAINING PROTEIN 2"/>
    <property type="match status" value="1"/>
</dbReference>
<name>A0A1B6EHS2_9HEMI</name>
<dbReference type="Pfam" id="PF05773">
    <property type="entry name" value="RWD"/>
    <property type="match status" value="1"/>
</dbReference>
<dbReference type="InterPro" id="IPR010541">
    <property type="entry name" value="Prp3_C"/>
</dbReference>
<dbReference type="CDD" id="cd24163">
    <property type="entry name" value="RWDD2_C"/>
    <property type="match status" value="1"/>
</dbReference>
<reference evidence="2" key="1">
    <citation type="submission" date="2015-11" db="EMBL/GenBank/DDBJ databases">
        <title>De novo transcriptome assembly of four potential Pierce s Disease insect vectors from Arizona vineyards.</title>
        <authorList>
            <person name="Tassone E.E."/>
        </authorList>
    </citation>
    <scope>NUCLEOTIDE SEQUENCE</scope>
</reference>
<dbReference type="Gene3D" id="3.10.110.10">
    <property type="entry name" value="Ubiquitin Conjugating Enzyme"/>
    <property type="match status" value="1"/>
</dbReference>
<feature type="domain" description="RWD" evidence="1">
    <location>
        <begin position="38"/>
        <end position="156"/>
    </location>
</feature>
<dbReference type="InterPro" id="IPR059181">
    <property type="entry name" value="RWDD2A-B_C"/>
</dbReference>
<dbReference type="AlphaFoldDB" id="A0A1B6EHS2"/>
<organism evidence="2">
    <name type="scientific">Cuerna arida</name>
    <dbReference type="NCBI Taxonomy" id="1464854"/>
    <lineage>
        <taxon>Eukaryota</taxon>
        <taxon>Metazoa</taxon>
        <taxon>Ecdysozoa</taxon>
        <taxon>Arthropoda</taxon>
        <taxon>Hexapoda</taxon>
        <taxon>Insecta</taxon>
        <taxon>Pterygota</taxon>
        <taxon>Neoptera</taxon>
        <taxon>Paraneoptera</taxon>
        <taxon>Hemiptera</taxon>
        <taxon>Auchenorrhyncha</taxon>
        <taxon>Membracoidea</taxon>
        <taxon>Cicadellidae</taxon>
        <taxon>Cicadellinae</taxon>
        <taxon>Proconiini</taxon>
        <taxon>Cuerna</taxon>
    </lineage>
</organism>
<gene>
    <name evidence="2" type="ORF">g.9895</name>
</gene>
<dbReference type="SMART" id="SM00591">
    <property type="entry name" value="RWD"/>
    <property type="match status" value="1"/>
</dbReference>
<evidence type="ECO:0000259" key="1">
    <source>
        <dbReference type="PROSITE" id="PS50908"/>
    </source>
</evidence>
<protein>
    <recommendedName>
        <fullName evidence="1">RWD domain-containing protein</fullName>
    </recommendedName>
</protein>
<dbReference type="InterPro" id="IPR016135">
    <property type="entry name" value="UBQ-conjugating_enzyme/RWD"/>
</dbReference>
<accession>A0A1B6EHS2</accession>
<dbReference type="PROSITE" id="PS50908">
    <property type="entry name" value="RWD"/>
    <property type="match status" value="1"/>
</dbReference>
<dbReference type="PIRSF" id="PIRSF038021">
    <property type="entry name" value="UCP038021_RWDD2"/>
    <property type="match status" value="1"/>
</dbReference>
<evidence type="ECO:0000313" key="2">
    <source>
        <dbReference type="EMBL" id="JAS37477.1"/>
    </source>
</evidence>
<sequence length="318" mass="37266">MSSTWDDDGFLDFKELEDQMAQFVDKSELEEMLSIQLEEVEMLQSMFSNPGEFEIYDRSVIIDINDFVKGKCNVLPPRFDFTINLVLDEKKLEVCVNLPLDYPADEPDIFVRNDSLTRTQQHALNSDLAKYISSLNKGEICIYPAIAWLQEHALSYFISPGKSSKLNTTSRITDVNKHFSRYWIYSHHIYSKIKRRCIMDLSQEYNVTGFCLPGRPGIICVEGWESDCSEWWQRVRCMNWKKIMCKKKEEKRITEEAPLESFRKFTGFQEISFDGGKNKMRESHMDMGEFYKYLSDHECSYVFRDYFGVDGKVGTIVQ</sequence>
<dbReference type="InterPro" id="IPR017359">
    <property type="entry name" value="Phi-like"/>
</dbReference>
<dbReference type="PANTHER" id="PTHR15955:SF8">
    <property type="entry name" value="RWD DOMAIN-CONTAINING PROTEIN 2B-RELATED"/>
    <property type="match status" value="1"/>
</dbReference>